<proteinExistence type="predicted"/>
<accession>A0A836GKU1</accession>
<keyword evidence="3" id="KW-1185">Reference proteome</keyword>
<dbReference type="RefSeq" id="XP_067175705.1">
    <property type="nucleotide sequence ID" value="XM_067320330.1"/>
</dbReference>
<dbReference type="Proteomes" id="UP000673552">
    <property type="component" value="Unassembled WGS sequence"/>
</dbReference>
<dbReference type="OrthoDB" id="243242at2759"/>
<reference evidence="3" key="1">
    <citation type="journal article" date="2021" name="Microbiol. Resour. Announc.">
        <title>LGAAP: Leishmaniinae Genome Assembly and Annotation Pipeline.</title>
        <authorList>
            <person name="Almutairi H."/>
            <person name="Urbaniak M.D."/>
            <person name="Bates M.D."/>
            <person name="Jariyapan N."/>
            <person name="Kwakye-Nuako G."/>
            <person name="Thomaz-Soccol V."/>
            <person name="Al-Salem W.S."/>
            <person name="Dillon R.J."/>
            <person name="Bates P.A."/>
            <person name="Gatherer D."/>
        </authorList>
    </citation>
    <scope>NUCLEOTIDE SEQUENCE [LARGE SCALE GENOMIC DNA]</scope>
</reference>
<evidence type="ECO:0000313" key="2">
    <source>
        <dbReference type="EMBL" id="KAG5469532.1"/>
    </source>
</evidence>
<feature type="region of interest" description="Disordered" evidence="1">
    <location>
        <begin position="1"/>
        <end position="28"/>
    </location>
</feature>
<comment type="caution">
    <text evidence="2">The sequence shown here is derived from an EMBL/GenBank/DDBJ whole genome shotgun (WGS) entry which is preliminary data.</text>
</comment>
<reference evidence="3" key="2">
    <citation type="journal article" date="2021" name="Sci. Data">
        <title>Chromosome-scale genome sequencing, assembly and annotation of six genomes from subfamily Leishmaniinae.</title>
        <authorList>
            <person name="Almutairi H."/>
            <person name="Urbaniak M.D."/>
            <person name="Bates M.D."/>
            <person name="Jariyapan N."/>
            <person name="Kwakye-Nuako G."/>
            <person name="Thomaz Soccol V."/>
            <person name="Al-Salem W.S."/>
            <person name="Dillon R.J."/>
            <person name="Bates P.A."/>
            <person name="Gatherer D."/>
        </authorList>
    </citation>
    <scope>NUCLEOTIDE SEQUENCE [LARGE SCALE GENOMIC DNA]</scope>
</reference>
<protein>
    <submittedName>
        <fullName evidence="2">Uncharacterized protein</fullName>
    </submittedName>
</protein>
<dbReference type="EMBL" id="JAFEUZ010000033">
    <property type="protein sequence ID" value="KAG5469532.1"/>
    <property type="molecule type" value="Genomic_DNA"/>
</dbReference>
<feature type="region of interest" description="Disordered" evidence="1">
    <location>
        <begin position="377"/>
        <end position="404"/>
    </location>
</feature>
<organism evidence="2 3">
    <name type="scientific">Leishmania martiniquensis</name>
    <dbReference type="NCBI Taxonomy" id="1580590"/>
    <lineage>
        <taxon>Eukaryota</taxon>
        <taxon>Discoba</taxon>
        <taxon>Euglenozoa</taxon>
        <taxon>Kinetoplastea</taxon>
        <taxon>Metakinetoplastina</taxon>
        <taxon>Trypanosomatida</taxon>
        <taxon>Trypanosomatidae</taxon>
        <taxon>Leishmaniinae</taxon>
        <taxon>Leishmania</taxon>
    </lineage>
</organism>
<dbReference type="KEGG" id="lmat:92512842"/>
<evidence type="ECO:0000256" key="1">
    <source>
        <dbReference type="SAM" id="MobiDB-lite"/>
    </source>
</evidence>
<name>A0A836GKU1_9TRYP</name>
<sequence>MHASDEAKTKSGARFGAQNQGGDMPSWLRRSYTRTISSEIRTTEQLQCSFEDVRKQWWGLCLTYTQRREESSCHGKVATEEILPRGTRDAVDRLVSQLKSVKQELLAHLSRLSGALAVPTIPPPSEAASSPLPAWVSDLMGDSIPCNARASRVEQNSEAIQSYLQAIWLARRVWAWSLCFATVTMDLELLSSSVSVAAELFFGNLCRAATATEGSKGVRDWGDDAALHSAYNLNGVLSEALLHATVAAVAARVSLERRAENGVACWHDAHVPMQILAKVEEEGREIAAFFGCSVASAMYTAGSVGGASSMPVDPHAATPEGDVPVPMPETSAAPAIRDMFWVNAVALCYGVVVRDDANAARLLSVFEAAKRSFSAEATEGALEEESASSSPSIGAPEQPRASETPSVIQSATVFVLLVAKLLIDEDYGALPELLRRAGFVDEGDDCAADGEVLCPSLLLAAGCPEGAVLRFLIRLLAEHVVRRRWIEHGLGQAFRPIEPHHAGADAATVEPDRLEDAERHQGAYALANRMPLDEAARRARLNRQAAAWKLFPGTRDLCHALQMAALRSIRGEWPLPPALLRSAFS</sequence>
<gene>
    <name evidence="2" type="ORF">LSCM1_02755</name>
</gene>
<evidence type="ECO:0000313" key="3">
    <source>
        <dbReference type="Proteomes" id="UP000673552"/>
    </source>
</evidence>
<dbReference type="AlphaFoldDB" id="A0A836GKU1"/>
<feature type="compositionally biased region" description="Low complexity" evidence="1">
    <location>
        <begin position="387"/>
        <end position="397"/>
    </location>
</feature>
<dbReference type="GeneID" id="92512842"/>